<evidence type="ECO:0000313" key="1">
    <source>
        <dbReference type="EMBL" id="AYG78316.1"/>
    </source>
</evidence>
<dbReference type="RefSeq" id="WP_120719614.1">
    <property type="nucleotide sequence ID" value="NZ_CP032698.1"/>
</dbReference>
<name>A0A387H3Q5_9ACTN</name>
<dbReference type="AlphaFoldDB" id="A0A387H3Q5"/>
<dbReference type="OrthoDB" id="4180700at2"/>
<dbReference type="Proteomes" id="UP000271554">
    <property type="component" value="Chromosome"/>
</dbReference>
<dbReference type="KEGG" id="shun:DWB77_00423"/>
<accession>A0A387H3Q5</accession>
<evidence type="ECO:0000313" key="2">
    <source>
        <dbReference type="Proteomes" id="UP000271554"/>
    </source>
</evidence>
<keyword evidence="2" id="KW-1185">Reference proteome</keyword>
<gene>
    <name evidence="1" type="ORF">DWB77_00423</name>
</gene>
<proteinExistence type="predicted"/>
<reference evidence="1 2" key="1">
    <citation type="submission" date="2018-10" db="EMBL/GenBank/DDBJ databases">
        <title>Relationship between Morphology and Antimicrobial Activity in Streptomyces.</title>
        <authorList>
            <person name="Kang H.J."/>
            <person name="Kim S.B."/>
        </authorList>
    </citation>
    <scope>NUCLEOTIDE SEQUENCE [LARGE SCALE GENOMIC DNA]</scope>
    <source>
        <strain evidence="1 2">BH38</strain>
    </source>
</reference>
<organism evidence="1 2">
    <name type="scientific">Streptomyces hundungensis</name>
    <dbReference type="NCBI Taxonomy" id="1077946"/>
    <lineage>
        <taxon>Bacteria</taxon>
        <taxon>Bacillati</taxon>
        <taxon>Actinomycetota</taxon>
        <taxon>Actinomycetes</taxon>
        <taxon>Kitasatosporales</taxon>
        <taxon>Streptomycetaceae</taxon>
        <taxon>Streptomyces</taxon>
    </lineage>
</organism>
<protein>
    <submittedName>
        <fullName evidence="1">Uncharacterized protein</fullName>
    </submittedName>
</protein>
<sequence>MQQAGKPAKADVPDCQPIADIYSTSPQVARRARTGQEMYDFGGGREDWYHVYLDAYGSDKEAHEVLETLRSAVDECSRFNLVDGREFGTVSKVLAPTVKDESMAFRCGRWALTLVRTGTVLAVFEEQDTSERSAPGEVSPTLVKAQLTKLREALAQH</sequence>
<dbReference type="EMBL" id="CP032698">
    <property type="protein sequence ID" value="AYG78316.1"/>
    <property type="molecule type" value="Genomic_DNA"/>
</dbReference>